<organism evidence="2 3">
    <name type="scientific">Malus baccata</name>
    <name type="common">Siberian crab apple</name>
    <name type="synonym">Pyrus baccata</name>
    <dbReference type="NCBI Taxonomy" id="106549"/>
    <lineage>
        <taxon>Eukaryota</taxon>
        <taxon>Viridiplantae</taxon>
        <taxon>Streptophyta</taxon>
        <taxon>Embryophyta</taxon>
        <taxon>Tracheophyta</taxon>
        <taxon>Spermatophyta</taxon>
        <taxon>Magnoliopsida</taxon>
        <taxon>eudicotyledons</taxon>
        <taxon>Gunneridae</taxon>
        <taxon>Pentapetalae</taxon>
        <taxon>rosids</taxon>
        <taxon>fabids</taxon>
        <taxon>Rosales</taxon>
        <taxon>Rosaceae</taxon>
        <taxon>Amygdaloideae</taxon>
        <taxon>Maleae</taxon>
        <taxon>Malus</taxon>
    </lineage>
</organism>
<comment type="caution">
    <text evidence="2">The sequence shown here is derived from an EMBL/GenBank/DDBJ whole genome shotgun (WGS) entry which is preliminary data.</text>
</comment>
<sequence>MRLLGLLASSSFLLFLTSEPPFSWTADPPSVTGCTRALNLQVASESYHNILPQYGSVGHFLPLEDYKSILDSRFHLSCPLVEPIFFFSPTISSSSIQDICLVRHISKILGKHLKCFSHMVPLALVTLIDPWIITWPDQNQRFLAWFFGRAKHYGV</sequence>
<dbReference type="AlphaFoldDB" id="A0A540MNC2"/>
<feature type="signal peptide" evidence="1">
    <location>
        <begin position="1"/>
        <end position="18"/>
    </location>
</feature>
<proteinExistence type="predicted"/>
<reference evidence="2 3" key="1">
    <citation type="journal article" date="2019" name="G3 (Bethesda)">
        <title>Sequencing of a Wild Apple (Malus baccata) Genome Unravels the Differences Between Cultivated and Wild Apple Species Regarding Disease Resistance and Cold Tolerance.</title>
        <authorList>
            <person name="Chen X."/>
        </authorList>
    </citation>
    <scope>NUCLEOTIDE SEQUENCE [LARGE SCALE GENOMIC DNA]</scope>
    <source>
        <strain evidence="3">cv. Shandingzi</strain>
        <tissue evidence="2">Leaves</tissue>
    </source>
</reference>
<protein>
    <submittedName>
        <fullName evidence="2">Uncharacterized protein</fullName>
    </submittedName>
</protein>
<dbReference type="EMBL" id="VIEB01000218">
    <property type="protein sequence ID" value="TQE00298.1"/>
    <property type="molecule type" value="Genomic_DNA"/>
</dbReference>
<evidence type="ECO:0000313" key="3">
    <source>
        <dbReference type="Proteomes" id="UP000315295"/>
    </source>
</evidence>
<feature type="chain" id="PRO_5021861024" evidence="1">
    <location>
        <begin position="19"/>
        <end position="155"/>
    </location>
</feature>
<dbReference type="Proteomes" id="UP000315295">
    <property type="component" value="Unassembled WGS sequence"/>
</dbReference>
<accession>A0A540MNC2</accession>
<keyword evidence="1" id="KW-0732">Signal</keyword>
<evidence type="ECO:0000313" key="2">
    <source>
        <dbReference type="EMBL" id="TQE00298.1"/>
    </source>
</evidence>
<evidence type="ECO:0000256" key="1">
    <source>
        <dbReference type="SAM" id="SignalP"/>
    </source>
</evidence>
<gene>
    <name evidence="2" type="ORF">C1H46_014130</name>
</gene>
<name>A0A540MNC2_MALBA</name>
<keyword evidence="3" id="KW-1185">Reference proteome</keyword>